<keyword evidence="1" id="KW-0535">Nitrogen fixation</keyword>
<dbReference type="PATRIC" id="fig|1150469.3.peg.3263"/>
<dbReference type="Gene3D" id="3.30.420.130">
    <property type="entry name" value="Dinitrogenase iron-molybdenum cofactor biosynthesis domain"/>
    <property type="match status" value="1"/>
</dbReference>
<dbReference type="SUPFAM" id="SSF53146">
    <property type="entry name" value="Nitrogenase accessory factor-like"/>
    <property type="match status" value="1"/>
</dbReference>
<protein>
    <submittedName>
        <fullName evidence="4">Nitrogen fixation-related protein</fullName>
    </submittedName>
</protein>
<proteinExistence type="predicted"/>
<reference evidence="4 5" key="1">
    <citation type="submission" date="2012-02" db="EMBL/GenBank/DDBJ databases">
        <title>Shotgun genome sequence of Phaeospirillum photometricum DSM 122.</title>
        <authorList>
            <person name="Duquesne K."/>
            <person name="Sturgis J."/>
        </authorList>
    </citation>
    <scope>NUCLEOTIDE SEQUENCE [LARGE SCALE GENOMIC DNA]</scope>
    <source>
        <strain evidence="5">DSM122</strain>
    </source>
</reference>
<evidence type="ECO:0000313" key="5">
    <source>
        <dbReference type="Proteomes" id="UP000033220"/>
    </source>
</evidence>
<name>H6SPJ1_PARPM</name>
<feature type="domain" description="Dinitrogenase iron-molybdenum cofactor biosynthesis" evidence="3">
    <location>
        <begin position="12"/>
        <end position="95"/>
    </location>
</feature>
<dbReference type="OrthoDB" id="9797941at2"/>
<dbReference type="HOGENOM" id="CLU_104194_4_1_5"/>
<dbReference type="InterPro" id="IPR036105">
    <property type="entry name" value="DiNase_FeMo-co_biosyn_sf"/>
</dbReference>
<dbReference type="STRING" id="1150469.RSPPHO_02890"/>
<dbReference type="InterPro" id="IPR003731">
    <property type="entry name" value="Di-Nase_FeMo-co_biosynth"/>
</dbReference>
<dbReference type="Proteomes" id="UP000033220">
    <property type="component" value="Chromosome DSM 122"/>
</dbReference>
<dbReference type="KEGG" id="rpm:RSPPHO_02890"/>
<gene>
    <name evidence="4" type="ORF">RSPPHO_02890</name>
</gene>
<keyword evidence="5" id="KW-1185">Reference proteome</keyword>
<accession>H6SPJ1</accession>
<dbReference type="eggNOG" id="COG1433">
    <property type="taxonomic scope" value="Bacteria"/>
</dbReference>
<evidence type="ECO:0000313" key="4">
    <source>
        <dbReference type="EMBL" id="CCG09516.1"/>
    </source>
</evidence>
<dbReference type="RefSeq" id="WP_014416145.1">
    <property type="nucleotide sequence ID" value="NC_017059.1"/>
</dbReference>
<evidence type="ECO:0000256" key="2">
    <source>
        <dbReference type="SAM" id="MobiDB-lite"/>
    </source>
</evidence>
<dbReference type="EMBL" id="HE663493">
    <property type="protein sequence ID" value="CCG09516.1"/>
    <property type="molecule type" value="Genomic_DNA"/>
</dbReference>
<feature type="region of interest" description="Disordered" evidence="2">
    <location>
        <begin position="116"/>
        <end position="137"/>
    </location>
</feature>
<organism evidence="4 5">
    <name type="scientific">Pararhodospirillum photometricum DSM 122</name>
    <dbReference type="NCBI Taxonomy" id="1150469"/>
    <lineage>
        <taxon>Bacteria</taxon>
        <taxon>Pseudomonadati</taxon>
        <taxon>Pseudomonadota</taxon>
        <taxon>Alphaproteobacteria</taxon>
        <taxon>Rhodospirillales</taxon>
        <taxon>Rhodospirillaceae</taxon>
        <taxon>Pararhodospirillum</taxon>
    </lineage>
</organism>
<dbReference type="Pfam" id="PF02579">
    <property type="entry name" value="Nitro_FeMo-Co"/>
    <property type="match status" value="1"/>
</dbReference>
<sequence>MRIGVSSQNFRTITAHAGRSRRFLVYETAPDGTVSELERLDLPPGMAMHDVEGDAPHPLDQLDVILTSEAGAGFVAKMQARGVRVLLTQESDPLHAVHLAATGRLPEAQAACRPEGKGHEHAHEHEHEHEHKCCCGH</sequence>
<evidence type="ECO:0000256" key="1">
    <source>
        <dbReference type="ARBA" id="ARBA00023231"/>
    </source>
</evidence>
<evidence type="ECO:0000259" key="3">
    <source>
        <dbReference type="Pfam" id="PF02579"/>
    </source>
</evidence>
<dbReference type="AlphaFoldDB" id="H6SPJ1"/>